<evidence type="ECO:0000259" key="1">
    <source>
        <dbReference type="Pfam" id="PF01636"/>
    </source>
</evidence>
<sequence>MLVEFLNDYYQANLKSIHDVAGNQHLIGYSKVFKSPLFVKIFKERDMFYAEQHVNQVYYPEIYLDSVIFGDSYVVTLKDRKLKDISIKKISPERAYAFGQLLGDFHKKLTGKATVHQSDKRLSEQIQYHVNKLQETEYEAIVNDVQQMLKSDFEYADMEYIQLPKVVLHGDFSIRNIMNYRGKDILIDFERSHMGTPYQDFIKFFYNEVKEPALRNEFIKGYVTMHDFEIPRKSVQRCLLFLCALDICEYNATHPKRKFGEMPGAMLETIKKNDAVLAL</sequence>
<dbReference type="RefSeq" id="WP_057735588.1">
    <property type="nucleotide sequence ID" value="NZ_AZEG01000001.1"/>
</dbReference>
<dbReference type="Pfam" id="PF01636">
    <property type="entry name" value="APH"/>
    <property type="match status" value="1"/>
</dbReference>
<accession>A0A0R1Q851</accession>
<dbReference type="InterPro" id="IPR002575">
    <property type="entry name" value="Aminoglycoside_PTrfase"/>
</dbReference>
<dbReference type="PATRIC" id="fig|1423812.3.peg.152"/>
<name>A0A0R1Q851_9LACO</name>
<dbReference type="Proteomes" id="UP000051155">
    <property type="component" value="Unassembled WGS sequence"/>
</dbReference>
<keyword evidence="3" id="KW-1185">Reference proteome</keyword>
<dbReference type="AlphaFoldDB" id="A0A0R1Q851"/>
<dbReference type="InterPro" id="IPR011009">
    <property type="entry name" value="Kinase-like_dom_sf"/>
</dbReference>
<evidence type="ECO:0000313" key="3">
    <source>
        <dbReference type="Proteomes" id="UP000051155"/>
    </source>
</evidence>
<dbReference type="OrthoDB" id="2288966at2"/>
<feature type="domain" description="Aminoglycoside phosphotransferase" evidence="1">
    <location>
        <begin position="90"/>
        <end position="222"/>
    </location>
</feature>
<protein>
    <recommendedName>
        <fullName evidence="1">Aminoglycoside phosphotransferase domain-containing protein</fullName>
    </recommendedName>
</protein>
<comment type="caution">
    <text evidence="2">The sequence shown here is derived from an EMBL/GenBank/DDBJ whole genome shotgun (WGS) entry which is preliminary data.</text>
</comment>
<dbReference type="EMBL" id="AZEG01000001">
    <property type="protein sequence ID" value="KRL39108.1"/>
    <property type="molecule type" value="Genomic_DNA"/>
</dbReference>
<evidence type="ECO:0000313" key="2">
    <source>
        <dbReference type="EMBL" id="KRL39108.1"/>
    </source>
</evidence>
<gene>
    <name evidence="2" type="ORF">FD20_GL000150</name>
</gene>
<dbReference type="STRING" id="1423812.FD20_GL000150"/>
<reference evidence="2 3" key="1">
    <citation type="journal article" date="2015" name="Genome Announc.">
        <title>Expanding the biotechnology potential of lactobacilli through comparative genomics of 213 strains and associated genera.</title>
        <authorList>
            <person name="Sun Z."/>
            <person name="Harris H.M."/>
            <person name="McCann A."/>
            <person name="Guo C."/>
            <person name="Argimon S."/>
            <person name="Zhang W."/>
            <person name="Yang X."/>
            <person name="Jeffery I.B."/>
            <person name="Cooney J.C."/>
            <person name="Kagawa T.F."/>
            <person name="Liu W."/>
            <person name="Song Y."/>
            <person name="Salvetti E."/>
            <person name="Wrobel A."/>
            <person name="Rasinkangas P."/>
            <person name="Parkhill J."/>
            <person name="Rea M.C."/>
            <person name="O'Sullivan O."/>
            <person name="Ritari J."/>
            <person name="Douillard F.P."/>
            <person name="Paul Ross R."/>
            <person name="Yang R."/>
            <person name="Briner A.E."/>
            <person name="Felis G.E."/>
            <person name="de Vos W.M."/>
            <person name="Barrangou R."/>
            <person name="Klaenhammer T.R."/>
            <person name="Caufield P.W."/>
            <person name="Cui Y."/>
            <person name="Zhang H."/>
            <person name="O'Toole P.W."/>
        </authorList>
    </citation>
    <scope>NUCLEOTIDE SEQUENCE [LARGE SCALE GENOMIC DNA]</scope>
    <source>
        <strain evidence="2 3">DSM 19971</strain>
    </source>
</reference>
<proteinExistence type="predicted"/>
<dbReference type="Gene3D" id="3.90.1200.10">
    <property type="match status" value="1"/>
</dbReference>
<organism evidence="2 3">
    <name type="scientific">Liquorilactobacillus uvarum DSM 19971</name>
    <dbReference type="NCBI Taxonomy" id="1423812"/>
    <lineage>
        <taxon>Bacteria</taxon>
        <taxon>Bacillati</taxon>
        <taxon>Bacillota</taxon>
        <taxon>Bacilli</taxon>
        <taxon>Lactobacillales</taxon>
        <taxon>Lactobacillaceae</taxon>
        <taxon>Liquorilactobacillus</taxon>
    </lineage>
</organism>
<dbReference type="SUPFAM" id="SSF56112">
    <property type="entry name" value="Protein kinase-like (PK-like)"/>
    <property type="match status" value="1"/>
</dbReference>